<dbReference type="PANTHER" id="PTHR23028">
    <property type="entry name" value="ACETYLTRANSFERASE"/>
    <property type="match status" value="1"/>
</dbReference>
<keyword evidence="4" id="KW-0808">Transferase</keyword>
<feature type="transmembrane region" description="Helical" evidence="1">
    <location>
        <begin position="342"/>
        <end position="361"/>
    </location>
</feature>
<reference evidence="5" key="1">
    <citation type="submission" date="2017-07" db="EMBL/GenBank/DDBJ databases">
        <authorList>
            <person name="Boucher Y."/>
            <person name="Orata F.D."/>
        </authorList>
    </citation>
    <scope>NUCLEOTIDE SEQUENCE [LARGE SCALE GENOMIC DNA]</scope>
    <source>
        <strain evidence="5">OYP9E10</strain>
    </source>
</reference>
<evidence type="ECO:0000313" key="5">
    <source>
        <dbReference type="Proteomes" id="UP000216173"/>
    </source>
</evidence>
<accession>A0A271VRL6</accession>
<evidence type="ECO:0000313" key="4">
    <source>
        <dbReference type="EMBL" id="PAR20656.1"/>
    </source>
</evidence>
<dbReference type="Pfam" id="PF01757">
    <property type="entry name" value="Acyl_transf_3"/>
    <property type="match status" value="1"/>
</dbReference>
<feature type="transmembrane region" description="Helical" evidence="1">
    <location>
        <begin position="373"/>
        <end position="393"/>
    </location>
</feature>
<dbReference type="GO" id="GO:0016747">
    <property type="term" value="F:acyltransferase activity, transferring groups other than amino-acyl groups"/>
    <property type="evidence" value="ECO:0007669"/>
    <property type="project" value="InterPro"/>
</dbReference>
<dbReference type="PANTHER" id="PTHR23028:SF53">
    <property type="entry name" value="ACYL_TRANSF_3 DOMAIN-CONTAINING PROTEIN"/>
    <property type="match status" value="1"/>
</dbReference>
<organism evidence="4 5">
    <name type="scientific">Vibrio metoecus</name>
    <dbReference type="NCBI Taxonomy" id="1481663"/>
    <lineage>
        <taxon>Bacteria</taxon>
        <taxon>Pseudomonadati</taxon>
        <taxon>Pseudomonadota</taxon>
        <taxon>Gammaproteobacteria</taxon>
        <taxon>Vibrionales</taxon>
        <taxon>Vibrionaceae</taxon>
        <taxon>Vibrio</taxon>
    </lineage>
</organism>
<dbReference type="Proteomes" id="UP000216173">
    <property type="component" value="Unassembled WGS sequence"/>
</dbReference>
<feature type="transmembrane region" description="Helical" evidence="1">
    <location>
        <begin position="169"/>
        <end position="188"/>
    </location>
</feature>
<dbReference type="InterPro" id="IPR050879">
    <property type="entry name" value="Acyltransferase_3"/>
</dbReference>
<feature type="transmembrane region" description="Helical" evidence="1">
    <location>
        <begin position="80"/>
        <end position="99"/>
    </location>
</feature>
<dbReference type="InterPro" id="IPR043968">
    <property type="entry name" value="SGNH"/>
</dbReference>
<feature type="transmembrane region" description="Helical" evidence="1">
    <location>
        <begin position="142"/>
        <end position="163"/>
    </location>
</feature>
<dbReference type="RefSeq" id="WP_055044127.1">
    <property type="nucleotide sequence ID" value="NZ_LBGR01000009.1"/>
</dbReference>
<name>A0A271VRL6_VIBMT</name>
<dbReference type="GO" id="GO:0009103">
    <property type="term" value="P:lipopolysaccharide biosynthetic process"/>
    <property type="evidence" value="ECO:0007669"/>
    <property type="project" value="TreeGrafter"/>
</dbReference>
<keyword evidence="1" id="KW-1133">Transmembrane helix</keyword>
<evidence type="ECO:0000256" key="1">
    <source>
        <dbReference type="SAM" id="Phobius"/>
    </source>
</evidence>
<dbReference type="GO" id="GO:0016020">
    <property type="term" value="C:membrane"/>
    <property type="evidence" value="ECO:0007669"/>
    <property type="project" value="TreeGrafter"/>
</dbReference>
<feature type="transmembrane region" description="Helical" evidence="1">
    <location>
        <begin position="310"/>
        <end position="330"/>
    </location>
</feature>
<feature type="transmembrane region" description="Helical" evidence="1">
    <location>
        <begin position="279"/>
        <end position="298"/>
    </location>
</feature>
<feature type="domain" description="Acyltransferase 3" evidence="2">
    <location>
        <begin position="14"/>
        <end position="359"/>
    </location>
</feature>
<evidence type="ECO:0000259" key="2">
    <source>
        <dbReference type="Pfam" id="PF01757"/>
    </source>
</evidence>
<feature type="transmembrane region" description="Helical" evidence="1">
    <location>
        <begin position="39"/>
        <end position="59"/>
    </location>
</feature>
<dbReference type="EMBL" id="NMSH01000015">
    <property type="protein sequence ID" value="PAR20656.1"/>
    <property type="molecule type" value="Genomic_DNA"/>
</dbReference>
<proteinExistence type="predicted"/>
<keyword evidence="1" id="KW-0472">Membrane</keyword>
<feature type="domain" description="SGNH" evidence="3">
    <location>
        <begin position="430"/>
        <end position="667"/>
    </location>
</feature>
<protein>
    <submittedName>
        <fullName evidence="4">Acyltransferase</fullName>
    </submittedName>
</protein>
<feature type="transmembrane region" description="Helical" evidence="1">
    <location>
        <begin position="249"/>
        <end position="267"/>
    </location>
</feature>
<dbReference type="AlphaFoldDB" id="A0A271VRL6"/>
<evidence type="ECO:0000259" key="3">
    <source>
        <dbReference type="Pfam" id="PF19040"/>
    </source>
</evidence>
<comment type="caution">
    <text evidence="4">The sequence shown here is derived from an EMBL/GenBank/DDBJ whole genome shotgun (WGS) entry which is preliminary data.</text>
</comment>
<keyword evidence="4" id="KW-0012">Acyltransferase</keyword>
<gene>
    <name evidence="4" type="ORF">CGU03_10970</name>
</gene>
<feature type="transmembrane region" description="Helical" evidence="1">
    <location>
        <begin position="195"/>
        <end position="217"/>
    </location>
</feature>
<dbReference type="Pfam" id="PF19040">
    <property type="entry name" value="SGNH"/>
    <property type="match status" value="1"/>
</dbReference>
<sequence length="677" mass="77300">MNQISPYKSAYRSEIDGLRAFAVLSVVAFHAFPSWLKGGFIGVDVFFVISGFLITSHIFENLDKGQFSFTDFFSRRIRRIFPALILVMACSLVFGWFTLLADEFAQLSKHVASGAAFITNFILVDESGYFDNAAETKPMLHLWSLAVEEQFYIVWPLMLWLAWKNKFNLLTITILVAVVSFYLNLRFVKSHPTEIFFWPVGRLWELLSGSVLAWLLLYKSDMLSRLKLWVDKFVVRIIHSKEVEADGSTTSNLMSFIGMFLLVYGVLRVNESLPFPSKWALIPVLGAVLIIASGSKAWLNRIFLMNPIAVWFGLISYPLYLWHWPILSFLQIVEGEIPHRDARILAVLLSIFLAWVTYRFIEQPIRVGSKLGFKSILLLVLMATTAFFSLVVLKYDGLSIRHGEFDSPQPWKDVKCHGGKSISKFENPLVECLGAVSNGKGGDIFLIGDSHAAQFTFPIIDYSLGKGVDFNFINTEDRSDIPYAMWLSDDVSDNRIIKHLFNISDRGDLIVFAFHRGRLNDARDAHIPLGKSLQINGKEERFYKSFNSIKDKFISKGVRFVFLLDSPLLPNKANVQLCAVSNYLIRKVKAECKINFEQDTHTRTRQERVFHKILLDNPNHVFVLDPLPSLYGGADNYVPYDIQNGKYLMFDRHHLTEYGALQVSDFIGQELDKINNK</sequence>
<dbReference type="InterPro" id="IPR002656">
    <property type="entry name" value="Acyl_transf_3_dom"/>
</dbReference>
<keyword evidence="1" id="KW-0812">Transmembrane</keyword>
<feature type="transmembrane region" description="Helical" evidence="1">
    <location>
        <begin position="17"/>
        <end position="33"/>
    </location>
</feature>